<evidence type="ECO:0000313" key="1">
    <source>
        <dbReference type="EMBL" id="JAD19122.1"/>
    </source>
</evidence>
<dbReference type="AlphaFoldDB" id="A0A0A8Y5A5"/>
<name>A0A0A8Y5A5_ARUDO</name>
<reference evidence="1" key="1">
    <citation type="submission" date="2014-09" db="EMBL/GenBank/DDBJ databases">
        <authorList>
            <person name="Magalhaes I.L.F."/>
            <person name="Oliveira U."/>
            <person name="Santos F.R."/>
            <person name="Vidigal T.H.D.A."/>
            <person name="Brescovit A.D."/>
            <person name="Santos A.J."/>
        </authorList>
    </citation>
    <scope>NUCLEOTIDE SEQUENCE</scope>
    <source>
        <tissue evidence="1">Shoot tissue taken approximately 20 cm above the soil surface</tissue>
    </source>
</reference>
<dbReference type="EMBL" id="GBRH01278773">
    <property type="protein sequence ID" value="JAD19122.1"/>
    <property type="molecule type" value="Transcribed_RNA"/>
</dbReference>
<accession>A0A0A8Y5A5</accession>
<sequence>MPTSRCPPLASTRPIVPAAKTMCF</sequence>
<reference evidence="1" key="2">
    <citation type="journal article" date="2015" name="Data Brief">
        <title>Shoot transcriptome of the giant reed, Arundo donax.</title>
        <authorList>
            <person name="Barrero R.A."/>
            <person name="Guerrero F.D."/>
            <person name="Moolhuijzen P."/>
            <person name="Goolsby J.A."/>
            <person name="Tidwell J."/>
            <person name="Bellgard S.E."/>
            <person name="Bellgard M.I."/>
        </authorList>
    </citation>
    <scope>NUCLEOTIDE SEQUENCE</scope>
    <source>
        <tissue evidence="1">Shoot tissue taken approximately 20 cm above the soil surface</tissue>
    </source>
</reference>
<organism evidence="1">
    <name type="scientific">Arundo donax</name>
    <name type="common">Giant reed</name>
    <name type="synonym">Donax arundinaceus</name>
    <dbReference type="NCBI Taxonomy" id="35708"/>
    <lineage>
        <taxon>Eukaryota</taxon>
        <taxon>Viridiplantae</taxon>
        <taxon>Streptophyta</taxon>
        <taxon>Embryophyta</taxon>
        <taxon>Tracheophyta</taxon>
        <taxon>Spermatophyta</taxon>
        <taxon>Magnoliopsida</taxon>
        <taxon>Liliopsida</taxon>
        <taxon>Poales</taxon>
        <taxon>Poaceae</taxon>
        <taxon>PACMAD clade</taxon>
        <taxon>Arundinoideae</taxon>
        <taxon>Arundineae</taxon>
        <taxon>Arundo</taxon>
    </lineage>
</organism>
<proteinExistence type="predicted"/>
<protein>
    <submittedName>
        <fullName evidence="1">Uncharacterized protein</fullName>
    </submittedName>
</protein>